<accession>B3QN26</accession>
<dbReference type="KEGG" id="cpc:Cpar_0917"/>
<sequence>MGNANRFYTIEPLIIPLSLTSTAWPMMQFVKEGAHWLNSGTLNALDASVVPGAVFNDELTRWRIE</sequence>
<organism evidence="1 2">
    <name type="scientific">Chlorobaculum parvum (strain DSM 263 / NCIMB 8327)</name>
    <name type="common">Chlorobium vibrioforme subsp. thiosulfatophilum</name>
    <dbReference type="NCBI Taxonomy" id="517417"/>
    <lineage>
        <taxon>Bacteria</taxon>
        <taxon>Pseudomonadati</taxon>
        <taxon>Chlorobiota</taxon>
        <taxon>Chlorobiia</taxon>
        <taxon>Chlorobiales</taxon>
        <taxon>Chlorobiaceae</taxon>
        <taxon>Chlorobaculum</taxon>
    </lineage>
</organism>
<keyword evidence="2" id="KW-1185">Reference proteome</keyword>
<dbReference type="AlphaFoldDB" id="B3QN26"/>
<gene>
    <name evidence="1" type="ordered locus">Cpar_0917</name>
</gene>
<dbReference type="Proteomes" id="UP000008811">
    <property type="component" value="Chromosome"/>
</dbReference>
<protein>
    <submittedName>
        <fullName evidence="1">Uncharacterized protein</fullName>
    </submittedName>
</protein>
<reference evidence="1" key="1">
    <citation type="submission" date="2008-06" db="EMBL/GenBank/DDBJ databases">
        <title>Complete sequence of Chlorobaculum parvum NCIB 8327.</title>
        <authorList>
            <consortium name="US DOE Joint Genome Institute"/>
            <person name="Lucas S."/>
            <person name="Copeland A."/>
            <person name="Lapidus A."/>
            <person name="Glavina del Rio T."/>
            <person name="Dalin E."/>
            <person name="Tice H."/>
            <person name="Bruce D."/>
            <person name="Goodwin L."/>
            <person name="Pitluck S."/>
            <person name="Schmutz J."/>
            <person name="Larimer F."/>
            <person name="Land M."/>
            <person name="Hauser L."/>
            <person name="Kyrpides N."/>
            <person name="Mikhailova N."/>
            <person name="Zhao F."/>
            <person name="Li T."/>
            <person name="Liu Z."/>
            <person name="Overmann J."/>
            <person name="Bryant D.A."/>
            <person name="Richardson P."/>
        </authorList>
    </citation>
    <scope>NUCLEOTIDE SEQUENCE [LARGE SCALE GENOMIC DNA]</scope>
    <source>
        <strain evidence="1">NCIB 8327</strain>
    </source>
</reference>
<proteinExistence type="predicted"/>
<name>B3QN26_CHLP8</name>
<evidence type="ECO:0000313" key="1">
    <source>
        <dbReference type="EMBL" id="ACF11329.1"/>
    </source>
</evidence>
<dbReference type="STRING" id="517417.Cpar_0917"/>
<dbReference type="EMBL" id="CP001099">
    <property type="protein sequence ID" value="ACF11329.1"/>
    <property type="molecule type" value="Genomic_DNA"/>
</dbReference>
<dbReference type="HOGENOM" id="CLU_2841802_0_0_10"/>
<evidence type="ECO:0000313" key="2">
    <source>
        <dbReference type="Proteomes" id="UP000008811"/>
    </source>
</evidence>